<reference evidence="9" key="1">
    <citation type="submission" date="2020-10" db="EMBL/GenBank/DDBJ databases">
        <authorList>
            <person name="Han B."/>
            <person name="Lu T."/>
            <person name="Zhao Q."/>
            <person name="Huang X."/>
            <person name="Zhao Y."/>
        </authorList>
    </citation>
    <scope>NUCLEOTIDE SEQUENCE</scope>
</reference>
<evidence type="ECO:0000256" key="1">
    <source>
        <dbReference type="ARBA" id="ARBA00004141"/>
    </source>
</evidence>
<feature type="transmembrane region" description="Helical" evidence="7">
    <location>
        <begin position="37"/>
        <end position="57"/>
    </location>
</feature>
<keyword evidence="10" id="KW-1185">Reference proteome</keyword>
<dbReference type="PANTHER" id="PTHR23500:SF160">
    <property type="entry name" value="OS09G0297300 PROTEIN"/>
    <property type="match status" value="1"/>
</dbReference>
<protein>
    <recommendedName>
        <fullName evidence="8">Major facilitator superfamily (MFS) profile domain-containing protein</fullName>
    </recommendedName>
</protein>
<organism evidence="9 10">
    <name type="scientific">Miscanthus lutarioriparius</name>
    <dbReference type="NCBI Taxonomy" id="422564"/>
    <lineage>
        <taxon>Eukaryota</taxon>
        <taxon>Viridiplantae</taxon>
        <taxon>Streptophyta</taxon>
        <taxon>Embryophyta</taxon>
        <taxon>Tracheophyta</taxon>
        <taxon>Spermatophyta</taxon>
        <taxon>Magnoliopsida</taxon>
        <taxon>Liliopsida</taxon>
        <taxon>Poales</taxon>
        <taxon>Poaceae</taxon>
        <taxon>PACMAD clade</taxon>
        <taxon>Panicoideae</taxon>
        <taxon>Andropogonodae</taxon>
        <taxon>Andropogoneae</taxon>
        <taxon>Saccharinae</taxon>
        <taxon>Miscanthus</taxon>
    </lineage>
</organism>
<evidence type="ECO:0000256" key="5">
    <source>
        <dbReference type="ARBA" id="ARBA00022989"/>
    </source>
</evidence>
<dbReference type="InterPro" id="IPR005828">
    <property type="entry name" value="MFS_sugar_transport-like"/>
</dbReference>
<keyword evidence="5 7" id="KW-1133">Transmembrane helix</keyword>
<keyword evidence="4 7" id="KW-0812">Transmembrane</keyword>
<comment type="subcellular location">
    <subcellularLocation>
        <location evidence="1">Membrane</location>
        <topology evidence="1">Multi-pass membrane protein</topology>
    </subcellularLocation>
</comment>
<evidence type="ECO:0000256" key="3">
    <source>
        <dbReference type="ARBA" id="ARBA00022448"/>
    </source>
</evidence>
<dbReference type="Proteomes" id="UP000604825">
    <property type="component" value="Unassembled WGS sequence"/>
</dbReference>
<dbReference type="GO" id="GO:0015144">
    <property type="term" value="F:carbohydrate transmembrane transporter activity"/>
    <property type="evidence" value="ECO:0007669"/>
    <property type="project" value="InterPro"/>
</dbReference>
<dbReference type="InterPro" id="IPR036259">
    <property type="entry name" value="MFS_trans_sf"/>
</dbReference>
<accession>A0A811NKV6</accession>
<dbReference type="EMBL" id="CAJGYO010000004">
    <property type="protein sequence ID" value="CAD6225465.1"/>
    <property type="molecule type" value="Genomic_DNA"/>
</dbReference>
<evidence type="ECO:0000256" key="2">
    <source>
        <dbReference type="ARBA" id="ARBA00010992"/>
    </source>
</evidence>
<evidence type="ECO:0000256" key="6">
    <source>
        <dbReference type="ARBA" id="ARBA00023136"/>
    </source>
</evidence>
<gene>
    <name evidence="9" type="ORF">NCGR_LOCUS17492</name>
</gene>
<dbReference type="InterPro" id="IPR020846">
    <property type="entry name" value="MFS_dom"/>
</dbReference>
<dbReference type="GO" id="GO:0016020">
    <property type="term" value="C:membrane"/>
    <property type="evidence" value="ECO:0007669"/>
    <property type="project" value="UniProtKB-SubCell"/>
</dbReference>
<dbReference type="Gene3D" id="1.20.1250.20">
    <property type="entry name" value="MFS general substrate transporter like domains"/>
    <property type="match status" value="1"/>
</dbReference>
<evidence type="ECO:0000256" key="7">
    <source>
        <dbReference type="SAM" id="Phobius"/>
    </source>
</evidence>
<keyword evidence="3" id="KW-0813">Transport</keyword>
<dbReference type="Pfam" id="PF00083">
    <property type="entry name" value="Sugar_tr"/>
    <property type="match status" value="1"/>
</dbReference>
<evidence type="ECO:0000256" key="4">
    <source>
        <dbReference type="ARBA" id="ARBA00022692"/>
    </source>
</evidence>
<name>A0A811NKV6_9POAL</name>
<comment type="caution">
    <text evidence="9">The sequence shown here is derived from an EMBL/GenBank/DDBJ whole genome shotgun (WGS) entry which is preliminary data.</text>
</comment>
<keyword evidence="6 7" id="KW-0472">Membrane</keyword>
<dbReference type="AlphaFoldDB" id="A0A811NKV6"/>
<feature type="domain" description="Major facilitator superfamily (MFS) profile" evidence="8">
    <location>
        <begin position="1"/>
        <end position="61"/>
    </location>
</feature>
<comment type="similarity">
    <text evidence="2">Belongs to the major facilitator superfamily. Sugar transporter (TC 2.A.1.1) family.</text>
</comment>
<dbReference type="PANTHER" id="PTHR23500">
    <property type="entry name" value="SOLUTE CARRIER FAMILY 2, FACILITATED GLUCOSE TRANSPORTER"/>
    <property type="match status" value="1"/>
</dbReference>
<dbReference type="PROSITE" id="PS50850">
    <property type="entry name" value="MFS"/>
    <property type="match status" value="1"/>
</dbReference>
<dbReference type="InterPro" id="IPR045262">
    <property type="entry name" value="STP/PLT_plant"/>
</dbReference>
<proteinExistence type="inferred from homology"/>
<sequence>MPLEVWPAGQSITVAVNMLMTFAVAQAFLPMLCRLKFVLFFFAACVVVMTLFVAFFLPETKGVPIEDMAGVWKAHWNWKRFVDDSDGADALRDIEMGCAGEAKKTSLA</sequence>
<dbReference type="SUPFAM" id="SSF103473">
    <property type="entry name" value="MFS general substrate transporter"/>
    <property type="match status" value="1"/>
</dbReference>
<evidence type="ECO:0000313" key="9">
    <source>
        <dbReference type="EMBL" id="CAD6225465.1"/>
    </source>
</evidence>
<feature type="transmembrane region" description="Helical" evidence="7">
    <location>
        <begin position="12"/>
        <end position="30"/>
    </location>
</feature>
<evidence type="ECO:0000259" key="8">
    <source>
        <dbReference type="PROSITE" id="PS50850"/>
    </source>
</evidence>
<dbReference type="OrthoDB" id="784158at2759"/>
<evidence type="ECO:0000313" key="10">
    <source>
        <dbReference type="Proteomes" id="UP000604825"/>
    </source>
</evidence>